<feature type="signal peptide" evidence="1">
    <location>
        <begin position="1"/>
        <end position="19"/>
    </location>
</feature>
<dbReference type="Proteomes" id="UP000242457">
    <property type="component" value="Unassembled WGS sequence"/>
</dbReference>
<keyword evidence="4" id="KW-1185">Reference proteome</keyword>
<evidence type="ECO:0000259" key="2">
    <source>
        <dbReference type="Pfam" id="PF15998"/>
    </source>
</evidence>
<evidence type="ECO:0000313" key="3">
    <source>
        <dbReference type="EMBL" id="PBC34378.1"/>
    </source>
</evidence>
<organism evidence="3 4">
    <name type="scientific">Apis cerana cerana</name>
    <name type="common">Oriental honeybee</name>
    <dbReference type="NCBI Taxonomy" id="94128"/>
    <lineage>
        <taxon>Eukaryota</taxon>
        <taxon>Metazoa</taxon>
        <taxon>Ecdysozoa</taxon>
        <taxon>Arthropoda</taxon>
        <taxon>Hexapoda</taxon>
        <taxon>Insecta</taxon>
        <taxon>Pterygota</taxon>
        <taxon>Neoptera</taxon>
        <taxon>Endopterygota</taxon>
        <taxon>Hymenoptera</taxon>
        <taxon>Apocrita</taxon>
        <taxon>Aculeata</taxon>
        <taxon>Apoidea</taxon>
        <taxon>Anthophila</taxon>
        <taxon>Apidae</taxon>
        <taxon>Apis</taxon>
    </lineage>
</organism>
<sequence>MRTAYWLLFLVVLSIQNSFQRVDKKIIDSEKKSEISLKNDEFLHTKKDWNMKKLQQLLKQATNSSLNAISQVTATSQGPCTCGGGVCSCCSRILFDTWKQKACVDVTYDPDEFSFTAKISMNDNVFYTRTVSWKNPRPICVPVPRFQFIKACVRFYNIYFQGRNIHTCVNMEGKFRDITIFKVGLDCIRFGANGLALVKPEDGGGLGQIEFLPGSLISNGFLPYRTVQTYQKYCICETSYSCSCCQNVIILYTKVEKNLCVNFTYQRNGLNIDITLNSDMLRARTITDYKSLKFCTNIPGCYFSSACVNVLELNKFPRSITACLRMDIFSKKRLWQLNYDCVAISTELPTIPSNGTMSTMAGTTGMSTTMSAGMTSAMTTSQITTTTMITTIKNTERTTSRDVEVITIPGNESTTVVDIDK</sequence>
<accession>A0A2A3ERL6</accession>
<dbReference type="Pfam" id="PF15998">
    <property type="entry name" value="DUF4773"/>
    <property type="match status" value="2"/>
</dbReference>
<reference evidence="3 4" key="1">
    <citation type="submission" date="2014-07" db="EMBL/GenBank/DDBJ databases">
        <title>Genomic and transcriptomic analysis on Apis cerana provide comprehensive insights into honey bee biology.</title>
        <authorList>
            <person name="Diao Q."/>
            <person name="Sun L."/>
            <person name="Zheng H."/>
            <person name="Zheng H."/>
            <person name="Xu S."/>
            <person name="Wang S."/>
            <person name="Zeng Z."/>
            <person name="Hu F."/>
            <person name="Su S."/>
            <person name="Wu J."/>
        </authorList>
    </citation>
    <scope>NUCLEOTIDE SEQUENCE [LARGE SCALE GENOMIC DNA]</scope>
    <source>
        <tissue evidence="3">Pupae without intestine</tissue>
    </source>
</reference>
<dbReference type="PANTHER" id="PTHR36299">
    <property type="entry name" value="AGAP008005-PA"/>
    <property type="match status" value="1"/>
</dbReference>
<dbReference type="OrthoDB" id="8189990at2759"/>
<dbReference type="EMBL" id="KZ288192">
    <property type="protein sequence ID" value="PBC34378.1"/>
    <property type="molecule type" value="Genomic_DNA"/>
</dbReference>
<gene>
    <name evidence="3" type="ORF">APICC_09616</name>
</gene>
<keyword evidence="1" id="KW-0732">Signal</keyword>
<feature type="chain" id="PRO_5013353913" description="DUF4773 domain-containing protein" evidence="1">
    <location>
        <begin position="20"/>
        <end position="421"/>
    </location>
</feature>
<name>A0A2A3ERL6_APICC</name>
<evidence type="ECO:0000256" key="1">
    <source>
        <dbReference type="SAM" id="SignalP"/>
    </source>
</evidence>
<evidence type="ECO:0000313" key="4">
    <source>
        <dbReference type="Proteomes" id="UP000242457"/>
    </source>
</evidence>
<dbReference type="AlphaFoldDB" id="A0A2A3ERL6"/>
<proteinExistence type="predicted"/>
<protein>
    <recommendedName>
        <fullName evidence="2">DUF4773 domain-containing protein</fullName>
    </recommendedName>
</protein>
<dbReference type="InterPro" id="IPR031941">
    <property type="entry name" value="DUF4773"/>
</dbReference>
<feature type="domain" description="DUF4773" evidence="2">
    <location>
        <begin position="79"/>
        <end position="194"/>
    </location>
</feature>
<dbReference type="PANTHER" id="PTHR36299:SF4">
    <property type="entry name" value="GH07892P-RELATED"/>
    <property type="match status" value="1"/>
</dbReference>
<feature type="domain" description="DUF4773" evidence="2">
    <location>
        <begin position="233"/>
        <end position="346"/>
    </location>
</feature>